<dbReference type="OrthoDB" id="113180at2"/>
<proteinExistence type="predicted"/>
<dbReference type="AlphaFoldDB" id="A0A1M4UI72"/>
<evidence type="ECO:0000259" key="1">
    <source>
        <dbReference type="Pfam" id="PF11716"/>
    </source>
</evidence>
<keyword evidence="3" id="KW-1185">Reference proteome</keyword>
<dbReference type="InterPro" id="IPR034660">
    <property type="entry name" value="DinB/YfiT-like"/>
</dbReference>
<gene>
    <name evidence="2" type="ORF">SAMN02745225_00984</name>
</gene>
<organism evidence="2 3">
    <name type="scientific">Ferrithrix thermotolerans DSM 19514</name>
    <dbReference type="NCBI Taxonomy" id="1121881"/>
    <lineage>
        <taxon>Bacteria</taxon>
        <taxon>Bacillati</taxon>
        <taxon>Actinomycetota</taxon>
        <taxon>Acidimicrobiia</taxon>
        <taxon>Acidimicrobiales</taxon>
        <taxon>Acidimicrobiaceae</taxon>
        <taxon>Ferrithrix</taxon>
    </lineage>
</organism>
<feature type="domain" description="Mycothiol-dependent maleylpyruvate isomerase metal-binding" evidence="1">
    <location>
        <begin position="12"/>
        <end position="147"/>
    </location>
</feature>
<sequence length="261" mass="29540">MPDLVPFIERLQLESERFNDLLKEVGDRRSFDLITDAHPWTIKDQITHLAYFDEAAPLSLTSKFEFFKHLESIGRDPLALTEYVRNNYSHLSGDDAISWFHEKRLGFITAASLRGLPSRIQWYGPALSPLSLIAARTMETWAHGYDIGVALGVFLPETYSLKDVCDLGVRTFRYSFVASNLEVPDETVYVELGFPWGERLAFGLRDSANRVLGPARDFALVVTQRAHYEATALEVNGPIAHMWMSNAQCFAGPPGERRSRD</sequence>
<dbReference type="STRING" id="1121881.SAMN02745225_00984"/>
<dbReference type="Proteomes" id="UP000184295">
    <property type="component" value="Unassembled WGS sequence"/>
</dbReference>
<dbReference type="RefSeq" id="WP_072789419.1">
    <property type="nucleotide sequence ID" value="NZ_FQUL01000010.1"/>
</dbReference>
<accession>A0A1M4UI72</accession>
<dbReference type="NCBIfam" id="TIGR03083">
    <property type="entry name" value="maleylpyruvate isomerase family mycothiol-dependent enzyme"/>
    <property type="match status" value="1"/>
</dbReference>
<dbReference type="GO" id="GO:0046872">
    <property type="term" value="F:metal ion binding"/>
    <property type="evidence" value="ECO:0007669"/>
    <property type="project" value="InterPro"/>
</dbReference>
<reference evidence="3" key="1">
    <citation type="submission" date="2016-11" db="EMBL/GenBank/DDBJ databases">
        <authorList>
            <person name="Varghese N."/>
            <person name="Submissions S."/>
        </authorList>
    </citation>
    <scope>NUCLEOTIDE SEQUENCE [LARGE SCALE GENOMIC DNA]</scope>
    <source>
        <strain evidence="3">DSM 19514</strain>
    </source>
</reference>
<dbReference type="Pfam" id="PF11716">
    <property type="entry name" value="MDMPI_N"/>
    <property type="match status" value="1"/>
</dbReference>
<evidence type="ECO:0000313" key="2">
    <source>
        <dbReference type="EMBL" id="SHE56260.1"/>
    </source>
</evidence>
<dbReference type="InterPro" id="IPR024344">
    <property type="entry name" value="MDMPI_metal-binding"/>
</dbReference>
<dbReference type="EMBL" id="FQUL01000010">
    <property type="protein sequence ID" value="SHE56260.1"/>
    <property type="molecule type" value="Genomic_DNA"/>
</dbReference>
<dbReference type="SUPFAM" id="SSF109854">
    <property type="entry name" value="DinB/YfiT-like putative metalloenzymes"/>
    <property type="match status" value="1"/>
</dbReference>
<evidence type="ECO:0000313" key="3">
    <source>
        <dbReference type="Proteomes" id="UP000184295"/>
    </source>
</evidence>
<dbReference type="InterPro" id="IPR017517">
    <property type="entry name" value="Maleyloyr_isom"/>
</dbReference>
<protein>
    <submittedName>
        <fullName evidence="2">TIGR03084 family protein</fullName>
    </submittedName>
</protein>
<name>A0A1M4UI72_9ACTN</name>